<sequence>MLIGDDTGSWKYTDLLRDKVTYSLSDQEQKCVTDTLVDEYSENRSWKLFLSDKRGDGRKARFNEVIFKPTESSGAKSGFPCLFKKEVRASTNEAKEQIGTRPKENNSGKYRNARCASYESQWSPSWQVMSSSDDEYSDDTFTDGFYKSSSKQEVTKPYEYKQVEELSEGEIVEEKDIVPYKKQDQFFTTGIGGIKFEPEVMHQVYIGHWLSPLEFHIVFATCKPLLEALEAKLQSWYSDSSEGIPFELVKKGTPCCAMNHKSIWQRAVVEGGSRCTFIRFVDSGET</sequence>
<dbReference type="SUPFAM" id="SSF63748">
    <property type="entry name" value="Tudor/PWWP/MBT"/>
    <property type="match status" value="1"/>
</dbReference>
<dbReference type="AlphaFoldDB" id="A0A077ZBK3"/>
<protein>
    <submittedName>
        <fullName evidence="2">TUDOR domain containing protein</fullName>
    </submittedName>
</protein>
<dbReference type="Pfam" id="PF00567">
    <property type="entry name" value="TUDOR"/>
    <property type="match status" value="1"/>
</dbReference>
<proteinExistence type="predicted"/>
<feature type="non-terminal residue" evidence="2">
    <location>
        <position position="286"/>
    </location>
</feature>
<name>A0A077ZBK3_TRITR</name>
<reference evidence="2" key="1">
    <citation type="submission" date="2014-01" db="EMBL/GenBank/DDBJ databases">
        <authorList>
            <person name="Aslett M."/>
        </authorList>
    </citation>
    <scope>NUCLEOTIDE SEQUENCE</scope>
</reference>
<keyword evidence="3" id="KW-1185">Reference proteome</keyword>
<reference evidence="2" key="2">
    <citation type="submission" date="2014-03" db="EMBL/GenBank/DDBJ databases">
        <title>The whipworm genome and dual-species transcriptomics of an intimate host-pathogen interaction.</title>
        <authorList>
            <person name="Foth B.J."/>
            <person name="Tsai I.J."/>
            <person name="Reid A.J."/>
            <person name="Bancroft A.J."/>
            <person name="Nichol S."/>
            <person name="Tracey A."/>
            <person name="Holroyd N."/>
            <person name="Cotton J.A."/>
            <person name="Stanley E.J."/>
            <person name="Zarowiecki M."/>
            <person name="Liu J.Z."/>
            <person name="Huckvale T."/>
            <person name="Cooper P.J."/>
            <person name="Grencis R.K."/>
            <person name="Berriman M."/>
        </authorList>
    </citation>
    <scope>NUCLEOTIDE SEQUENCE [LARGE SCALE GENOMIC DNA]</scope>
</reference>
<accession>A0A077ZBK3</accession>
<dbReference type="Gene3D" id="2.30.30.140">
    <property type="match status" value="1"/>
</dbReference>
<feature type="domain" description="Tudor" evidence="1">
    <location>
        <begin position="202"/>
        <end position="286"/>
    </location>
</feature>
<gene>
    <name evidence="2" type="ORF">TTRE_0000548401</name>
</gene>
<evidence type="ECO:0000313" key="3">
    <source>
        <dbReference type="Proteomes" id="UP000030665"/>
    </source>
</evidence>
<evidence type="ECO:0000259" key="1">
    <source>
        <dbReference type="Pfam" id="PF00567"/>
    </source>
</evidence>
<dbReference type="OrthoDB" id="10524612at2759"/>
<dbReference type="EMBL" id="HG806134">
    <property type="protein sequence ID" value="CDW57194.1"/>
    <property type="molecule type" value="Genomic_DNA"/>
</dbReference>
<evidence type="ECO:0000313" key="2">
    <source>
        <dbReference type="EMBL" id="CDW57194.1"/>
    </source>
</evidence>
<organism evidence="2 3">
    <name type="scientific">Trichuris trichiura</name>
    <name type="common">Whipworm</name>
    <name type="synonym">Trichocephalus trichiurus</name>
    <dbReference type="NCBI Taxonomy" id="36087"/>
    <lineage>
        <taxon>Eukaryota</taxon>
        <taxon>Metazoa</taxon>
        <taxon>Ecdysozoa</taxon>
        <taxon>Nematoda</taxon>
        <taxon>Enoplea</taxon>
        <taxon>Dorylaimia</taxon>
        <taxon>Trichinellida</taxon>
        <taxon>Trichuridae</taxon>
        <taxon>Trichuris</taxon>
    </lineage>
</organism>
<dbReference type="InterPro" id="IPR002999">
    <property type="entry name" value="Tudor"/>
</dbReference>
<dbReference type="Proteomes" id="UP000030665">
    <property type="component" value="Unassembled WGS sequence"/>
</dbReference>